<feature type="domain" description="PNPLA" evidence="6">
    <location>
        <begin position="58"/>
        <end position="220"/>
    </location>
</feature>
<keyword evidence="5" id="KW-0472">Membrane</keyword>
<dbReference type="GO" id="GO:0016787">
    <property type="term" value="F:hydrolase activity"/>
    <property type="evidence" value="ECO:0007669"/>
    <property type="project" value="UniProtKB-UniRule"/>
</dbReference>
<dbReference type="PANTHER" id="PTHR14226">
    <property type="entry name" value="NEUROPATHY TARGET ESTERASE/SWISS CHEESE D.MELANOGASTER"/>
    <property type="match status" value="1"/>
</dbReference>
<dbReference type="Proteomes" id="UP000197215">
    <property type="component" value="Unassembled WGS sequence"/>
</dbReference>
<feature type="active site" description="Nucleophile" evidence="4">
    <location>
        <position position="91"/>
    </location>
</feature>
<keyword evidence="5" id="KW-1133">Transmembrane helix</keyword>
<keyword evidence="2 4" id="KW-0442">Lipid degradation</keyword>
<keyword evidence="3 4" id="KW-0443">Lipid metabolism</keyword>
<dbReference type="CDD" id="cd07205">
    <property type="entry name" value="Pat_PNPLA6_PNPLA7_NTE1_like"/>
    <property type="match status" value="1"/>
</dbReference>
<dbReference type="GO" id="GO:0016042">
    <property type="term" value="P:lipid catabolic process"/>
    <property type="evidence" value="ECO:0007669"/>
    <property type="project" value="UniProtKB-UniRule"/>
</dbReference>
<keyword evidence="1 4" id="KW-0378">Hydrolase</keyword>
<evidence type="ECO:0000259" key="6">
    <source>
        <dbReference type="PROSITE" id="PS51635"/>
    </source>
</evidence>
<organism evidence="7 8">
    <name type="scientific">Polynucleobacter victoriensis</name>
    <dbReference type="NCBI Taxonomy" id="2049319"/>
    <lineage>
        <taxon>Bacteria</taxon>
        <taxon>Pseudomonadati</taxon>
        <taxon>Pseudomonadota</taxon>
        <taxon>Betaproteobacteria</taxon>
        <taxon>Burkholderiales</taxon>
        <taxon>Burkholderiaceae</taxon>
        <taxon>Polynucleobacter</taxon>
    </lineage>
</organism>
<dbReference type="EMBL" id="FYEX01000001">
    <property type="protein sequence ID" value="SNC60158.1"/>
    <property type="molecule type" value="Genomic_DNA"/>
</dbReference>
<sequence>MKNRSVLRNQLNTIENNSHIDYHNSRRRFLTAISLGAISSLSLPGCASWMGKKPVIGLALGGGAARGFAHIGVIKALEAGGIKPDLVVGTSAGSVIAALYAAGNKGTDLNKIALSLDEASITDWALPFSGKFGGMIKGDALQTTINRLLKNQSIENMAMPLGIVATDLQTGAGVLFRRGDTGQAVRASCSVPGVFQPTTINGHEYVDGGLVSPVPVRYAKQMGADFVIAVNISTEPSSQDSSGTLGILLQTTSIMGQSINQFELENAQVVIRPPLSNMKGTDFKARNAAILAGEEAAMKQMAEIKSKLGMK</sequence>
<dbReference type="SUPFAM" id="SSF52151">
    <property type="entry name" value="FabD/lysophospholipase-like"/>
    <property type="match status" value="1"/>
</dbReference>
<dbReference type="PANTHER" id="PTHR14226:SF76">
    <property type="entry name" value="NTE FAMILY PROTEIN RSSA"/>
    <property type="match status" value="1"/>
</dbReference>
<name>A0A212T285_9BURK</name>
<keyword evidence="8" id="KW-1185">Reference proteome</keyword>
<evidence type="ECO:0000256" key="4">
    <source>
        <dbReference type="PROSITE-ProRule" id="PRU01161"/>
    </source>
</evidence>
<comment type="caution">
    <text evidence="4">Lacks conserved residue(s) required for the propagation of feature annotation.</text>
</comment>
<keyword evidence="5" id="KW-0812">Transmembrane</keyword>
<dbReference type="AlphaFoldDB" id="A0A212T285"/>
<dbReference type="Gene3D" id="3.40.1090.10">
    <property type="entry name" value="Cytosolic phospholipase A2 catalytic domain"/>
    <property type="match status" value="1"/>
</dbReference>
<feature type="short sequence motif" description="DGA/G" evidence="4">
    <location>
        <begin position="207"/>
        <end position="209"/>
    </location>
</feature>
<gene>
    <name evidence="7" type="ORF">SAMN06295916_0218</name>
</gene>
<reference evidence="7 8" key="1">
    <citation type="submission" date="2017-06" db="EMBL/GenBank/DDBJ databases">
        <authorList>
            <person name="Kim H.J."/>
            <person name="Triplett B.A."/>
        </authorList>
    </citation>
    <scope>NUCLEOTIDE SEQUENCE [LARGE SCALE GENOMIC DNA]</scope>
    <source>
        <strain evidence="7 8">MWH-VicM1</strain>
    </source>
</reference>
<feature type="transmembrane region" description="Helical" evidence="5">
    <location>
        <begin position="29"/>
        <end position="50"/>
    </location>
</feature>
<evidence type="ECO:0000313" key="8">
    <source>
        <dbReference type="Proteomes" id="UP000197215"/>
    </source>
</evidence>
<evidence type="ECO:0000256" key="5">
    <source>
        <dbReference type="SAM" id="Phobius"/>
    </source>
</evidence>
<evidence type="ECO:0000256" key="1">
    <source>
        <dbReference type="ARBA" id="ARBA00022801"/>
    </source>
</evidence>
<dbReference type="PROSITE" id="PS51635">
    <property type="entry name" value="PNPLA"/>
    <property type="match status" value="1"/>
</dbReference>
<evidence type="ECO:0000313" key="7">
    <source>
        <dbReference type="EMBL" id="SNC60158.1"/>
    </source>
</evidence>
<feature type="short sequence motif" description="GXSXG" evidence="4">
    <location>
        <begin position="89"/>
        <end position="93"/>
    </location>
</feature>
<evidence type="ECO:0000256" key="2">
    <source>
        <dbReference type="ARBA" id="ARBA00022963"/>
    </source>
</evidence>
<dbReference type="InterPro" id="IPR050301">
    <property type="entry name" value="NTE"/>
</dbReference>
<evidence type="ECO:0000256" key="3">
    <source>
        <dbReference type="ARBA" id="ARBA00023098"/>
    </source>
</evidence>
<accession>A0A212T285</accession>
<feature type="active site" description="Proton acceptor" evidence="4">
    <location>
        <position position="207"/>
    </location>
</feature>
<dbReference type="Pfam" id="PF01734">
    <property type="entry name" value="Patatin"/>
    <property type="match status" value="1"/>
</dbReference>
<protein>
    <submittedName>
        <fullName evidence="7">NTE family protein</fullName>
    </submittedName>
</protein>
<dbReference type="InterPro" id="IPR016035">
    <property type="entry name" value="Acyl_Trfase/lysoPLipase"/>
</dbReference>
<proteinExistence type="predicted"/>
<dbReference type="InterPro" id="IPR002641">
    <property type="entry name" value="PNPLA_dom"/>
</dbReference>